<accession>A0AAV6ITW2</accession>
<feature type="region of interest" description="Disordered" evidence="1">
    <location>
        <begin position="1"/>
        <end position="36"/>
    </location>
</feature>
<proteinExistence type="predicted"/>
<comment type="caution">
    <text evidence="2">The sequence shown here is derived from an EMBL/GenBank/DDBJ whole genome shotgun (WGS) entry which is preliminary data.</text>
</comment>
<evidence type="ECO:0000313" key="3">
    <source>
        <dbReference type="Proteomes" id="UP000823749"/>
    </source>
</evidence>
<evidence type="ECO:0000313" key="2">
    <source>
        <dbReference type="EMBL" id="KAG5531385.1"/>
    </source>
</evidence>
<dbReference type="AlphaFoldDB" id="A0AAV6ITW2"/>
<keyword evidence="3" id="KW-1185">Reference proteome</keyword>
<protein>
    <submittedName>
        <fullName evidence="2">Uncharacterized protein</fullName>
    </submittedName>
</protein>
<evidence type="ECO:0000256" key="1">
    <source>
        <dbReference type="SAM" id="MobiDB-lite"/>
    </source>
</evidence>
<dbReference type="Proteomes" id="UP000823749">
    <property type="component" value="Chromosome 9"/>
</dbReference>
<dbReference type="EMBL" id="JACTNZ010000009">
    <property type="protein sequence ID" value="KAG5531385.1"/>
    <property type="molecule type" value="Genomic_DNA"/>
</dbReference>
<name>A0AAV6ITW2_9ERIC</name>
<organism evidence="2 3">
    <name type="scientific">Rhododendron griersonianum</name>
    <dbReference type="NCBI Taxonomy" id="479676"/>
    <lineage>
        <taxon>Eukaryota</taxon>
        <taxon>Viridiplantae</taxon>
        <taxon>Streptophyta</taxon>
        <taxon>Embryophyta</taxon>
        <taxon>Tracheophyta</taxon>
        <taxon>Spermatophyta</taxon>
        <taxon>Magnoliopsida</taxon>
        <taxon>eudicotyledons</taxon>
        <taxon>Gunneridae</taxon>
        <taxon>Pentapetalae</taxon>
        <taxon>asterids</taxon>
        <taxon>Ericales</taxon>
        <taxon>Ericaceae</taxon>
        <taxon>Ericoideae</taxon>
        <taxon>Rhodoreae</taxon>
        <taxon>Rhododendron</taxon>
    </lineage>
</organism>
<reference evidence="2" key="1">
    <citation type="submission" date="2020-08" db="EMBL/GenBank/DDBJ databases">
        <title>Plant Genome Project.</title>
        <authorList>
            <person name="Zhang R.-G."/>
        </authorList>
    </citation>
    <scope>NUCLEOTIDE SEQUENCE</scope>
    <source>
        <strain evidence="2">WSP0</strain>
        <tissue evidence="2">Leaf</tissue>
    </source>
</reference>
<sequence length="110" mass="12375">MMRQGKAIRMADQMSMDSRGKRKSDGTGGSSSKSIKIDEKSQAYATFGYAQQKRGEYYEKLTADQFSIADCIKALDEIASFFDEEQYYKAHDLLAFGPPCWEARVHGAIN</sequence>
<gene>
    <name evidence="2" type="ORF">RHGRI_026117</name>
</gene>